<sequence>MSVKHRSISPHCHRHHRIIKVEYIPNKKGEEYEKKSFYHFRYLVLCHCRQGTDYRTILKEERDSMMKINKNEQDFVLKYFQSNKLDTRKALQKVKARVGIADEEVSHAATVSLRMRRIRWIAVAASILVIFTIGAYTLLQPKTVTLSAESEVVAYHLPDGTKVSLMPHSSLSYQKNDCRKVEMKGCIYYQVKHDEQHPFDVMGEHGHVRVLGTQFMVDERTDAPEVMVTSGKVLFTARNSEDGVFLIKGKRARLLKGAAQPKLLADYDINDVAWATHRLHFDNTPLSEVLEELSKLSGTSYTASDESKRLTGDFDTNSIPQVIQVIEETLGVQIR</sequence>
<dbReference type="Gene3D" id="2.60.120.1440">
    <property type="match status" value="1"/>
</dbReference>
<dbReference type="PANTHER" id="PTHR30273:SF2">
    <property type="entry name" value="PROTEIN FECR"/>
    <property type="match status" value="1"/>
</dbReference>
<name>A0AA92UC63_9BACT</name>
<accession>A0AA92UC63</accession>
<feature type="transmembrane region" description="Helical" evidence="1">
    <location>
        <begin position="120"/>
        <end position="139"/>
    </location>
</feature>
<reference evidence="4 5" key="1">
    <citation type="submission" date="2018-08" db="EMBL/GenBank/DDBJ databases">
        <title>A genome reference for cultivated species of the human gut microbiota.</title>
        <authorList>
            <person name="Zou Y."/>
            <person name="Xue W."/>
            <person name="Luo G."/>
        </authorList>
    </citation>
    <scope>NUCLEOTIDE SEQUENCE [LARGE SCALE GENOMIC DNA]</scope>
    <source>
        <strain evidence="4 5">AF10-17</strain>
    </source>
</reference>
<evidence type="ECO:0000259" key="2">
    <source>
        <dbReference type="Pfam" id="PF04773"/>
    </source>
</evidence>
<evidence type="ECO:0000313" key="5">
    <source>
        <dbReference type="Proteomes" id="UP000285776"/>
    </source>
</evidence>
<dbReference type="Pfam" id="PF04773">
    <property type="entry name" value="FecR"/>
    <property type="match status" value="1"/>
</dbReference>
<dbReference type="EMBL" id="QSAV01000008">
    <property type="protein sequence ID" value="RGW81459.1"/>
    <property type="molecule type" value="Genomic_DNA"/>
</dbReference>
<dbReference type="InterPro" id="IPR012373">
    <property type="entry name" value="Ferrdict_sens_TM"/>
</dbReference>
<dbReference type="GO" id="GO:0016989">
    <property type="term" value="F:sigma factor antagonist activity"/>
    <property type="evidence" value="ECO:0007669"/>
    <property type="project" value="TreeGrafter"/>
</dbReference>
<feature type="domain" description="Protein FecR C-terminal" evidence="3">
    <location>
        <begin position="278"/>
        <end position="334"/>
    </location>
</feature>
<dbReference type="InterPro" id="IPR006860">
    <property type="entry name" value="FecR"/>
</dbReference>
<protein>
    <submittedName>
        <fullName evidence="4">DUF4974 domain-containing protein</fullName>
    </submittedName>
</protein>
<keyword evidence="1" id="KW-0812">Transmembrane</keyword>
<dbReference type="Gene3D" id="3.55.50.30">
    <property type="match status" value="1"/>
</dbReference>
<organism evidence="4 5">
    <name type="scientific">Segatella copri</name>
    <dbReference type="NCBI Taxonomy" id="165179"/>
    <lineage>
        <taxon>Bacteria</taxon>
        <taxon>Pseudomonadati</taxon>
        <taxon>Bacteroidota</taxon>
        <taxon>Bacteroidia</taxon>
        <taxon>Bacteroidales</taxon>
        <taxon>Prevotellaceae</taxon>
        <taxon>Segatella</taxon>
    </lineage>
</organism>
<keyword evidence="1" id="KW-0472">Membrane</keyword>
<keyword evidence="1" id="KW-1133">Transmembrane helix</keyword>
<dbReference type="Pfam" id="PF16344">
    <property type="entry name" value="FecR_C"/>
    <property type="match status" value="1"/>
</dbReference>
<dbReference type="InterPro" id="IPR032508">
    <property type="entry name" value="FecR_C"/>
</dbReference>
<comment type="caution">
    <text evidence="4">The sequence shown here is derived from an EMBL/GenBank/DDBJ whole genome shotgun (WGS) entry which is preliminary data.</text>
</comment>
<proteinExistence type="predicted"/>
<evidence type="ECO:0000256" key="1">
    <source>
        <dbReference type="SAM" id="Phobius"/>
    </source>
</evidence>
<gene>
    <name evidence="4" type="ORF">DWV53_03580</name>
</gene>
<feature type="domain" description="FecR protein" evidence="2">
    <location>
        <begin position="149"/>
        <end position="233"/>
    </location>
</feature>
<dbReference type="Proteomes" id="UP000285776">
    <property type="component" value="Unassembled WGS sequence"/>
</dbReference>
<dbReference type="AlphaFoldDB" id="A0AA92UC63"/>
<evidence type="ECO:0000313" key="4">
    <source>
        <dbReference type="EMBL" id="RGW81459.1"/>
    </source>
</evidence>
<evidence type="ECO:0000259" key="3">
    <source>
        <dbReference type="Pfam" id="PF16344"/>
    </source>
</evidence>
<dbReference type="PANTHER" id="PTHR30273">
    <property type="entry name" value="PERIPLASMIC SIGNAL SENSOR AND SIGMA FACTOR ACTIVATOR FECR-RELATED"/>
    <property type="match status" value="1"/>
</dbReference>